<comment type="caution">
    <text evidence="1">The sequence shown here is derived from an EMBL/GenBank/DDBJ whole genome shotgun (WGS) entry which is preliminary data.</text>
</comment>
<sequence length="125" mass="14266">METDLAGLILDDGKEECVAKKLEDFIGRFQEYDSKQFGKGLRNFMRIQVQLDVRRPLKRKKMNLVSPGKCTYASFQKERFDFGVRFIFEGVVVTGQSAKPLSITQDASHEGLSIRWGSFSPRELA</sequence>
<name>A0A7J9HM79_9ROSI</name>
<accession>A0A7J9HM79</accession>
<dbReference type="OrthoDB" id="10380085at2759"/>
<evidence type="ECO:0000313" key="1">
    <source>
        <dbReference type="EMBL" id="MBA0810922.1"/>
    </source>
</evidence>
<gene>
    <name evidence="1" type="ORF">Gohar_002868</name>
</gene>
<organism evidence="1 2">
    <name type="scientific">Gossypium harknessii</name>
    <dbReference type="NCBI Taxonomy" id="34285"/>
    <lineage>
        <taxon>Eukaryota</taxon>
        <taxon>Viridiplantae</taxon>
        <taxon>Streptophyta</taxon>
        <taxon>Embryophyta</taxon>
        <taxon>Tracheophyta</taxon>
        <taxon>Spermatophyta</taxon>
        <taxon>Magnoliopsida</taxon>
        <taxon>eudicotyledons</taxon>
        <taxon>Gunneridae</taxon>
        <taxon>Pentapetalae</taxon>
        <taxon>rosids</taxon>
        <taxon>malvids</taxon>
        <taxon>Malvales</taxon>
        <taxon>Malvaceae</taxon>
        <taxon>Malvoideae</taxon>
        <taxon>Gossypium</taxon>
    </lineage>
</organism>
<dbReference type="Proteomes" id="UP000593560">
    <property type="component" value="Unassembled WGS sequence"/>
</dbReference>
<reference evidence="1 2" key="1">
    <citation type="journal article" date="2019" name="Genome Biol. Evol.">
        <title>Insights into the evolution of the New World diploid cottons (Gossypium, subgenus Houzingenia) based on genome sequencing.</title>
        <authorList>
            <person name="Grover C.E."/>
            <person name="Arick M.A. 2nd"/>
            <person name="Thrash A."/>
            <person name="Conover J.L."/>
            <person name="Sanders W.S."/>
            <person name="Peterson D.G."/>
            <person name="Frelichowski J.E."/>
            <person name="Scheffler J.A."/>
            <person name="Scheffler B.E."/>
            <person name="Wendel J.F."/>
        </authorList>
    </citation>
    <scope>NUCLEOTIDE SEQUENCE [LARGE SCALE GENOMIC DNA]</scope>
    <source>
        <strain evidence="1">0</strain>
        <tissue evidence="1">Leaf</tissue>
    </source>
</reference>
<dbReference type="AlphaFoldDB" id="A0A7J9HM79"/>
<proteinExistence type="predicted"/>
<protein>
    <submittedName>
        <fullName evidence="1">Uncharacterized protein</fullName>
    </submittedName>
</protein>
<evidence type="ECO:0000313" key="2">
    <source>
        <dbReference type="Proteomes" id="UP000593560"/>
    </source>
</evidence>
<dbReference type="EMBL" id="JABFAD010000010">
    <property type="protein sequence ID" value="MBA0810922.1"/>
    <property type="molecule type" value="Genomic_DNA"/>
</dbReference>
<keyword evidence="2" id="KW-1185">Reference proteome</keyword>